<evidence type="ECO:0000256" key="2">
    <source>
        <dbReference type="ARBA" id="ARBA00022795"/>
    </source>
</evidence>
<dbReference type="Gene3D" id="2.30.290.10">
    <property type="entry name" value="BH3618-like"/>
    <property type="match status" value="1"/>
</dbReference>
<evidence type="ECO:0000313" key="6">
    <source>
        <dbReference type="EMBL" id="KKI50534.1"/>
    </source>
</evidence>
<dbReference type="InterPro" id="IPR003775">
    <property type="entry name" value="Flagellar_assembly_factor_FliW"/>
</dbReference>
<evidence type="ECO:0000256" key="3">
    <source>
        <dbReference type="ARBA" id="ARBA00022845"/>
    </source>
</evidence>
<dbReference type="GO" id="GO:0044780">
    <property type="term" value="P:bacterial-type flagellum assembly"/>
    <property type="evidence" value="ECO:0007669"/>
    <property type="project" value="UniProtKB-UniRule"/>
</dbReference>
<keyword evidence="2 5" id="KW-1005">Bacterial flagellum biogenesis</keyword>
<comment type="caution">
    <text evidence="6">The sequence shown here is derived from an EMBL/GenBank/DDBJ whole genome shotgun (WGS) entry which is preliminary data.</text>
</comment>
<dbReference type="Proteomes" id="UP000034076">
    <property type="component" value="Unassembled WGS sequence"/>
</dbReference>
<comment type="subcellular location">
    <subcellularLocation>
        <location evidence="5">Cytoplasm</location>
    </subcellularLocation>
</comment>
<evidence type="ECO:0000256" key="4">
    <source>
        <dbReference type="ARBA" id="ARBA00023186"/>
    </source>
</evidence>
<dbReference type="RefSeq" id="WP_052740496.1">
    <property type="nucleotide sequence ID" value="NZ_JAXDTA010000019.1"/>
</dbReference>
<comment type="subunit">
    <text evidence="5">Interacts with translational regulator CsrA and flagellin(s).</text>
</comment>
<keyword evidence="7" id="KW-1185">Reference proteome</keyword>
<dbReference type="Pfam" id="PF02623">
    <property type="entry name" value="FliW"/>
    <property type="match status" value="1"/>
</dbReference>
<evidence type="ECO:0000313" key="7">
    <source>
        <dbReference type="Proteomes" id="UP000034076"/>
    </source>
</evidence>
<dbReference type="HAMAP" id="MF_01185">
    <property type="entry name" value="FliW"/>
    <property type="match status" value="1"/>
</dbReference>
<dbReference type="PANTHER" id="PTHR39190">
    <property type="entry name" value="FLAGELLAR ASSEMBLY FACTOR FLIW"/>
    <property type="match status" value="1"/>
</dbReference>
<dbReference type="EMBL" id="LAYJ01000105">
    <property type="protein sequence ID" value="KKI50534.1"/>
    <property type="molecule type" value="Genomic_DNA"/>
</dbReference>
<name>A0A0M2NDE5_9FIRM</name>
<organism evidence="6 7">
    <name type="scientific">Christensenella hongkongensis</name>
    <dbReference type="NCBI Taxonomy" id="270498"/>
    <lineage>
        <taxon>Bacteria</taxon>
        <taxon>Bacillati</taxon>
        <taxon>Bacillota</taxon>
        <taxon>Clostridia</taxon>
        <taxon>Christensenellales</taxon>
        <taxon>Christensenellaceae</taxon>
        <taxon>Christensenella</taxon>
    </lineage>
</organism>
<comment type="similarity">
    <text evidence="5">Belongs to the FliW family.</text>
</comment>
<proteinExistence type="inferred from homology"/>
<dbReference type="GO" id="GO:0006417">
    <property type="term" value="P:regulation of translation"/>
    <property type="evidence" value="ECO:0007669"/>
    <property type="project" value="UniProtKB-KW"/>
</dbReference>
<dbReference type="InterPro" id="IPR024046">
    <property type="entry name" value="Flagellar_assmbl_FliW_dom_sf"/>
</dbReference>
<keyword evidence="1 5" id="KW-0963">Cytoplasm</keyword>
<dbReference type="GO" id="GO:0005737">
    <property type="term" value="C:cytoplasm"/>
    <property type="evidence" value="ECO:0007669"/>
    <property type="project" value="UniProtKB-SubCell"/>
</dbReference>
<comment type="function">
    <text evidence="5">Acts as an anti-CsrA protein, binds CsrA and prevents it from repressing translation of its target genes, one of which is flagellin. Binds to flagellin and participates in the assembly of the flagellum.</text>
</comment>
<dbReference type="AlphaFoldDB" id="A0A0M2NDE5"/>
<dbReference type="STRING" id="270498.CHK_2000"/>
<gene>
    <name evidence="5" type="primary">fliW</name>
    <name evidence="6" type="ORF">CHK_2000</name>
</gene>
<keyword evidence="4 5" id="KW-0143">Chaperone</keyword>
<dbReference type="SUPFAM" id="SSF141457">
    <property type="entry name" value="BH3618-like"/>
    <property type="match status" value="1"/>
</dbReference>
<reference evidence="6 7" key="1">
    <citation type="submission" date="2015-04" db="EMBL/GenBank/DDBJ databases">
        <title>Draft genome sequence of bacteremic isolate Catabacter hongkongensis type strain HKU16T.</title>
        <authorList>
            <person name="Lau S.K."/>
            <person name="Teng J.L."/>
            <person name="Huang Y."/>
            <person name="Curreem S.O."/>
            <person name="Tsui S.K."/>
            <person name="Woo P.C."/>
        </authorList>
    </citation>
    <scope>NUCLEOTIDE SEQUENCE [LARGE SCALE GENOMIC DNA]</scope>
    <source>
        <strain evidence="6 7">HKU16</strain>
    </source>
</reference>
<dbReference type="OrthoDB" id="9801235at2"/>
<keyword evidence="3 5" id="KW-0810">Translation regulation</keyword>
<keyword evidence="6" id="KW-0966">Cell projection</keyword>
<keyword evidence="6" id="KW-0282">Flagellum</keyword>
<keyword evidence="6" id="KW-0969">Cilium</keyword>
<evidence type="ECO:0000256" key="5">
    <source>
        <dbReference type="HAMAP-Rule" id="MF_01185"/>
    </source>
</evidence>
<sequence length="162" mass="18572">MEIKSARFGEVEISEHSVITFPTGIPGLKDLTRFAIIRCDQTEPIQWLQSMTDETVSIPIINPFIIKPDYEIEVNDEELDLIKTHDEEELVVLNIMVLPEELPKMTVNLMAPLLINIKEMLGIQVLMDYKPMPISYPAFDLLMEYYKKKEADDNAGADKKSE</sequence>
<protein>
    <recommendedName>
        <fullName evidence="5">Flagellar assembly factor FliW</fullName>
    </recommendedName>
</protein>
<dbReference type="PANTHER" id="PTHR39190:SF1">
    <property type="entry name" value="FLAGELLAR ASSEMBLY FACTOR FLIW"/>
    <property type="match status" value="1"/>
</dbReference>
<accession>A0A0M2NDE5</accession>
<evidence type="ECO:0000256" key="1">
    <source>
        <dbReference type="ARBA" id="ARBA00022490"/>
    </source>
</evidence>